<keyword evidence="1" id="KW-1133">Transmembrane helix</keyword>
<feature type="transmembrane region" description="Helical" evidence="1">
    <location>
        <begin position="26"/>
        <end position="50"/>
    </location>
</feature>
<dbReference type="AlphaFoldDB" id="A0A6C0LGT3"/>
<proteinExistence type="predicted"/>
<evidence type="ECO:0000313" key="2">
    <source>
        <dbReference type="EMBL" id="QHU29215.1"/>
    </source>
</evidence>
<name>A0A6C0LGT3_9ZZZZ</name>
<feature type="transmembrane region" description="Helical" evidence="1">
    <location>
        <begin position="62"/>
        <end position="81"/>
    </location>
</feature>
<reference evidence="2" key="1">
    <citation type="journal article" date="2020" name="Nature">
        <title>Giant virus diversity and host interactions through global metagenomics.</title>
        <authorList>
            <person name="Schulz F."/>
            <person name="Roux S."/>
            <person name="Paez-Espino D."/>
            <person name="Jungbluth S."/>
            <person name="Walsh D.A."/>
            <person name="Denef V.J."/>
            <person name="McMahon K.D."/>
            <person name="Konstantinidis K.T."/>
            <person name="Eloe-Fadrosh E.A."/>
            <person name="Kyrpides N.C."/>
            <person name="Woyke T."/>
        </authorList>
    </citation>
    <scope>NUCLEOTIDE SEQUENCE</scope>
    <source>
        <strain evidence="2">GVMAG-M-3300027804-47</strain>
    </source>
</reference>
<protein>
    <submittedName>
        <fullName evidence="2">Uncharacterized protein</fullName>
    </submittedName>
</protein>
<evidence type="ECO:0000256" key="1">
    <source>
        <dbReference type="SAM" id="Phobius"/>
    </source>
</evidence>
<organism evidence="2">
    <name type="scientific">viral metagenome</name>
    <dbReference type="NCBI Taxonomy" id="1070528"/>
    <lineage>
        <taxon>unclassified sequences</taxon>
        <taxon>metagenomes</taxon>
        <taxon>organismal metagenomes</taxon>
    </lineage>
</organism>
<keyword evidence="1" id="KW-0472">Membrane</keyword>
<keyword evidence="1" id="KW-0812">Transmembrane</keyword>
<accession>A0A6C0LGT3</accession>
<sequence length="329" mass="37125">MSEFETKDYKPNDRELRLFEQEKLDLYKGTFVVCIVYGLSAFLLLVIILFTEWGKEFIYDKFAPAVITYILGSLIIIIYLLNAIFSIRPRKIGTDMDSDANITCPDYWKLERITDIKHKDAIIANNGITTTNKKGDIIPSINKTENTNLQYRCVYDENVYGNKKDFLKMKMAITPEGSEYMAGFKKLATARTYGPNSQVLPDYIVRNTKKDDYNKATYNDLVKYAKLTGVYGKVNASSTTGVPDYTSNNKLDSTTDEYTLKIANNFVGSGGTPSLNTITDKYKVDAPLMCNVVYPQVLGLLDASTKEKNEVSCEYAKQCGVSWSSLKCK</sequence>
<dbReference type="EMBL" id="MN740482">
    <property type="protein sequence ID" value="QHU29215.1"/>
    <property type="molecule type" value="Genomic_DNA"/>
</dbReference>